<reference evidence="5" key="1">
    <citation type="journal article" date="2017" name="Genome Announc.">
        <title>High-Quality Whole-Genome Sequences of the Oligo-Mouse-Microbiota Bacterial Community.</title>
        <authorList>
            <person name="Garzetti D."/>
            <person name="Brugiroux S."/>
            <person name="Bunk B."/>
            <person name="Pukall R."/>
            <person name="McCoy K.D."/>
            <person name="Macpherson A.J."/>
            <person name="Stecher B."/>
        </authorList>
    </citation>
    <scope>NUCLEOTIDE SEQUENCE</scope>
    <source>
        <strain evidence="5">KB18</strain>
    </source>
</reference>
<dbReference type="PROSITE" id="PS51000">
    <property type="entry name" value="HTH_DEOR_2"/>
    <property type="match status" value="1"/>
</dbReference>
<name>A0A1Z2XW50_9FIRM</name>
<proteinExistence type="predicted"/>
<dbReference type="InterPro" id="IPR036390">
    <property type="entry name" value="WH_DNA-bd_sf"/>
</dbReference>
<protein>
    <submittedName>
        <fullName evidence="6">DeoR family transcriptional regulator</fullName>
    </submittedName>
</protein>
<dbReference type="Proteomes" id="UP000196710">
    <property type="component" value="Chromosome"/>
</dbReference>
<dbReference type="KEGG" id="amur:ADH66_03640"/>
<reference evidence="7" key="2">
    <citation type="submission" date="2017-05" db="EMBL/GenBank/DDBJ databases">
        <title>Improved OligoMM genomes.</title>
        <authorList>
            <person name="Garzetti D."/>
        </authorList>
    </citation>
    <scope>NUCLEOTIDE SEQUENCE [LARGE SCALE GENOMIC DNA]</scope>
    <source>
        <strain evidence="7">KB18</strain>
    </source>
</reference>
<reference evidence="6 8" key="3">
    <citation type="submission" date="2020-11" db="EMBL/GenBank/DDBJ databases">
        <title>Closed and high quality bacterial genomes of the OMM12 community.</title>
        <authorList>
            <person name="Marbouty M."/>
            <person name="Lamy-Besnier Q."/>
            <person name="Debarbieux L."/>
            <person name="Koszul R."/>
        </authorList>
    </citation>
    <scope>NUCLEOTIDE SEQUENCE [LARGE SCALE GENOMIC DNA]</scope>
    <source>
        <strain evidence="6 8">KB18</strain>
    </source>
</reference>
<evidence type="ECO:0000256" key="3">
    <source>
        <dbReference type="ARBA" id="ARBA00023163"/>
    </source>
</evidence>
<evidence type="ECO:0000259" key="4">
    <source>
        <dbReference type="PROSITE" id="PS51000"/>
    </source>
</evidence>
<keyword evidence="2" id="KW-0238">DNA-binding</keyword>
<dbReference type="InterPro" id="IPR001034">
    <property type="entry name" value="DeoR_HTH"/>
</dbReference>
<evidence type="ECO:0000313" key="8">
    <source>
        <dbReference type="Proteomes" id="UP000596035"/>
    </source>
</evidence>
<keyword evidence="7" id="KW-1185">Reference proteome</keyword>
<accession>A0A1Z2XW50</accession>
<evidence type="ECO:0000256" key="1">
    <source>
        <dbReference type="ARBA" id="ARBA00023015"/>
    </source>
</evidence>
<dbReference type="EMBL" id="CP021422">
    <property type="protein sequence ID" value="ASB42677.1"/>
    <property type="molecule type" value="Genomic_DNA"/>
</dbReference>
<dbReference type="SUPFAM" id="SSF46785">
    <property type="entry name" value="Winged helix' DNA-binding domain"/>
    <property type="match status" value="1"/>
</dbReference>
<evidence type="ECO:0000313" key="6">
    <source>
        <dbReference type="EMBL" id="QQR32105.1"/>
    </source>
</evidence>
<gene>
    <name evidence="5" type="ORF">ADH66_03640</name>
    <name evidence="6" type="ORF">I5Q82_13705</name>
</gene>
<dbReference type="InterPro" id="IPR018356">
    <property type="entry name" value="Tscrpt_reg_HTH_DeoR_CS"/>
</dbReference>
<evidence type="ECO:0000313" key="7">
    <source>
        <dbReference type="Proteomes" id="UP000196710"/>
    </source>
</evidence>
<evidence type="ECO:0000313" key="5">
    <source>
        <dbReference type="EMBL" id="ASB42677.1"/>
    </source>
</evidence>
<evidence type="ECO:0000256" key="2">
    <source>
        <dbReference type="ARBA" id="ARBA00023125"/>
    </source>
</evidence>
<dbReference type="SMART" id="SM00420">
    <property type="entry name" value="HTH_DEOR"/>
    <property type="match status" value="1"/>
</dbReference>
<dbReference type="GO" id="GO:0003700">
    <property type="term" value="F:DNA-binding transcription factor activity"/>
    <property type="evidence" value="ECO:0007669"/>
    <property type="project" value="InterPro"/>
</dbReference>
<dbReference type="PROSITE" id="PS00894">
    <property type="entry name" value="HTH_DEOR_1"/>
    <property type="match status" value="1"/>
</dbReference>
<dbReference type="Proteomes" id="UP000596035">
    <property type="component" value="Chromosome"/>
</dbReference>
<organism evidence="6 8">
    <name type="scientific">Acutalibacter muris</name>
    <dbReference type="NCBI Taxonomy" id="1796620"/>
    <lineage>
        <taxon>Bacteria</taxon>
        <taxon>Bacillati</taxon>
        <taxon>Bacillota</taxon>
        <taxon>Clostridia</taxon>
        <taxon>Eubacteriales</taxon>
        <taxon>Acutalibacteraceae</taxon>
        <taxon>Acutalibacter</taxon>
    </lineage>
</organism>
<dbReference type="AlphaFoldDB" id="A0A1Z2XW50"/>
<sequence length="104" mass="11976">MNPWERRQKILEALCLRRHDTYGNLAHEFNVSTGTIRRDIVVLTCSYPIETVKGGHGGVRVAEWFHLDRRSLNSAEITFLRRLGESLDGPDLEMLNRIIATFSH</sequence>
<keyword evidence="3" id="KW-0804">Transcription</keyword>
<dbReference type="InterPro" id="IPR036388">
    <property type="entry name" value="WH-like_DNA-bd_sf"/>
</dbReference>
<dbReference type="GO" id="GO:0003677">
    <property type="term" value="F:DNA binding"/>
    <property type="evidence" value="ECO:0007669"/>
    <property type="project" value="UniProtKB-KW"/>
</dbReference>
<keyword evidence="1" id="KW-0805">Transcription regulation</keyword>
<dbReference type="Gene3D" id="1.10.10.10">
    <property type="entry name" value="Winged helix-like DNA-binding domain superfamily/Winged helix DNA-binding domain"/>
    <property type="match status" value="1"/>
</dbReference>
<feature type="domain" description="HTH deoR-type" evidence="4">
    <location>
        <begin position="3"/>
        <end position="61"/>
    </location>
</feature>
<dbReference type="EMBL" id="CP065321">
    <property type="protein sequence ID" value="QQR32105.1"/>
    <property type="molecule type" value="Genomic_DNA"/>
</dbReference>
<dbReference type="Pfam" id="PF08220">
    <property type="entry name" value="HTH_DeoR"/>
    <property type="match status" value="1"/>
</dbReference>